<dbReference type="GO" id="GO:0006260">
    <property type="term" value="P:DNA replication"/>
    <property type="evidence" value="ECO:0007669"/>
    <property type="project" value="TreeGrafter"/>
</dbReference>
<dbReference type="RefSeq" id="WP_110923909.1">
    <property type="nucleotide sequence ID" value="NZ_QJSU01000009.1"/>
</dbReference>
<protein>
    <submittedName>
        <fullName evidence="3">DNA replication protein DnaC</fullName>
    </submittedName>
</protein>
<evidence type="ECO:0000313" key="3">
    <source>
        <dbReference type="EMBL" id="PYE38099.1"/>
    </source>
</evidence>
<evidence type="ECO:0000313" key="4">
    <source>
        <dbReference type="Proteomes" id="UP000247746"/>
    </source>
</evidence>
<name>A0A2V4UH09_9GAMM</name>
<accession>A0A2V4UH09</accession>
<proteinExistence type="predicted"/>
<dbReference type="OrthoDB" id="5956003at2"/>
<dbReference type="InterPro" id="IPR003593">
    <property type="entry name" value="AAA+_ATPase"/>
</dbReference>
<dbReference type="PANTHER" id="PTHR30050">
    <property type="entry name" value="CHROMOSOMAL REPLICATION INITIATOR PROTEIN DNAA"/>
    <property type="match status" value="1"/>
</dbReference>
<feature type="compositionally biased region" description="Polar residues" evidence="1">
    <location>
        <begin position="1"/>
        <end position="11"/>
    </location>
</feature>
<dbReference type="Gene3D" id="3.40.50.300">
    <property type="entry name" value="P-loop containing nucleotide triphosphate hydrolases"/>
    <property type="match status" value="1"/>
</dbReference>
<dbReference type="Proteomes" id="UP000247746">
    <property type="component" value="Unassembled WGS sequence"/>
</dbReference>
<dbReference type="SUPFAM" id="SSF52540">
    <property type="entry name" value="P-loop containing nucleoside triphosphate hydrolases"/>
    <property type="match status" value="1"/>
</dbReference>
<dbReference type="Pfam" id="PF01695">
    <property type="entry name" value="IstB_IS21"/>
    <property type="match status" value="1"/>
</dbReference>
<evidence type="ECO:0000259" key="2">
    <source>
        <dbReference type="SMART" id="SM00382"/>
    </source>
</evidence>
<gene>
    <name evidence="3" type="ORF">DFP82_10946</name>
</gene>
<keyword evidence="4" id="KW-1185">Reference proteome</keyword>
<reference evidence="3 4" key="1">
    <citation type="submission" date="2018-06" db="EMBL/GenBank/DDBJ databases">
        <title>Genomic Encyclopedia of Type Strains, Phase III (KMG-III): the genomes of soil and plant-associated and newly described type strains.</title>
        <authorList>
            <person name="Whitman W."/>
        </authorList>
    </citation>
    <scope>NUCLEOTIDE SEQUENCE [LARGE SCALE GENOMIC DNA]</scope>
    <source>
        <strain evidence="3 4">CECT 5889</strain>
    </source>
</reference>
<dbReference type="AlphaFoldDB" id="A0A2V4UH09"/>
<dbReference type="SMART" id="SM00382">
    <property type="entry name" value="AAA"/>
    <property type="match status" value="1"/>
</dbReference>
<feature type="domain" description="AAA+ ATPase" evidence="2">
    <location>
        <begin position="139"/>
        <end position="279"/>
    </location>
</feature>
<sequence length="297" mass="33571">MNTAYENSSLRNPKPELLDKTHTAGRNNSLDGLIRSMPSLNTVSVETDCQIHGKQSWLVTKIVDNAHNIECQKCKWERDAYQNKVQNMQADLLASLEIPSEHINADFSQWSVGGDDQIRARIANIVNFSKEYAASYRKGHANILLTGNTGTGKTKLACLIANEIVRQCYYAQMTVAFKRSGQIQQEIKATWDKGSSDNDTAYIERLSRSTVLIIDEVGEADTSFSDKAADKDRERLSAIIDRRYQLRLPTIITTNMTADEFYHQMGDRASDRLRQNLVDISCVWPSYRILTGKVRSL</sequence>
<feature type="region of interest" description="Disordered" evidence="1">
    <location>
        <begin position="1"/>
        <end position="30"/>
    </location>
</feature>
<comment type="caution">
    <text evidence="3">The sequence shown here is derived from an EMBL/GenBank/DDBJ whole genome shotgun (WGS) entry which is preliminary data.</text>
</comment>
<evidence type="ECO:0000256" key="1">
    <source>
        <dbReference type="SAM" id="MobiDB-lite"/>
    </source>
</evidence>
<organism evidence="3 4">
    <name type="scientific">Psychrobacter fozii</name>
    <dbReference type="NCBI Taxonomy" id="198480"/>
    <lineage>
        <taxon>Bacteria</taxon>
        <taxon>Pseudomonadati</taxon>
        <taxon>Pseudomonadota</taxon>
        <taxon>Gammaproteobacteria</taxon>
        <taxon>Moraxellales</taxon>
        <taxon>Moraxellaceae</taxon>
        <taxon>Psychrobacter</taxon>
    </lineage>
</organism>
<feature type="compositionally biased region" description="Basic and acidic residues" evidence="1">
    <location>
        <begin position="13"/>
        <end position="22"/>
    </location>
</feature>
<dbReference type="PANTHER" id="PTHR30050:SF4">
    <property type="entry name" value="ATP-BINDING PROTEIN RV3427C IN INSERTION SEQUENCE-RELATED"/>
    <property type="match status" value="1"/>
</dbReference>
<dbReference type="CDD" id="cd00009">
    <property type="entry name" value="AAA"/>
    <property type="match status" value="1"/>
</dbReference>
<dbReference type="InterPro" id="IPR027417">
    <property type="entry name" value="P-loop_NTPase"/>
</dbReference>
<dbReference type="GO" id="GO:0005524">
    <property type="term" value="F:ATP binding"/>
    <property type="evidence" value="ECO:0007669"/>
    <property type="project" value="InterPro"/>
</dbReference>
<dbReference type="InterPro" id="IPR002611">
    <property type="entry name" value="IstB_ATP-bd"/>
</dbReference>
<dbReference type="EMBL" id="QJSU01000009">
    <property type="protein sequence ID" value="PYE38099.1"/>
    <property type="molecule type" value="Genomic_DNA"/>
</dbReference>